<dbReference type="EC" id="3.1.3.73" evidence="1"/>
<dbReference type="Proteomes" id="UP000708576">
    <property type="component" value="Unassembled WGS sequence"/>
</dbReference>
<comment type="caution">
    <text evidence="2">The sequence shown here is derived from an EMBL/GenBank/DDBJ whole genome shotgun (WGS) entry which is preliminary data.</text>
</comment>
<organism evidence="2 3">
    <name type="scientific">Carboxylicivirga linearis</name>
    <dbReference type="NCBI Taxonomy" id="1628157"/>
    <lineage>
        <taxon>Bacteria</taxon>
        <taxon>Pseudomonadati</taxon>
        <taxon>Bacteroidota</taxon>
        <taxon>Bacteroidia</taxon>
        <taxon>Marinilabiliales</taxon>
        <taxon>Marinilabiliaceae</taxon>
        <taxon>Carboxylicivirga</taxon>
    </lineage>
</organism>
<dbReference type="EMBL" id="JAGUCO010000002">
    <property type="protein sequence ID" value="MBS2097318.1"/>
    <property type="molecule type" value="Genomic_DNA"/>
</dbReference>
<evidence type="ECO:0000313" key="2">
    <source>
        <dbReference type="EMBL" id="MBS2097318.1"/>
    </source>
</evidence>
<evidence type="ECO:0000313" key="3">
    <source>
        <dbReference type="Proteomes" id="UP000708576"/>
    </source>
</evidence>
<reference evidence="2 3" key="1">
    <citation type="journal article" date="2015" name="Int. J. Syst. Evol. Microbiol.">
        <title>Carboxylicivirga linearis sp. nov., isolated from a sea cucumber culture pond.</title>
        <authorList>
            <person name="Wang F.Q."/>
            <person name="Zhou Y.X."/>
            <person name="Lin X.Z."/>
            <person name="Chen G.J."/>
            <person name="Du Z.J."/>
        </authorList>
    </citation>
    <scope>NUCLEOTIDE SEQUENCE [LARGE SCALE GENOMIC DNA]</scope>
    <source>
        <strain evidence="2 3">FB218</strain>
    </source>
</reference>
<name>A0ABS5JQY8_9BACT</name>
<proteinExistence type="predicted"/>
<protein>
    <recommendedName>
        <fullName evidence="1">Alpha-ribazole phosphatase</fullName>
        <ecNumber evidence="1">3.1.3.73</ecNumber>
    </recommendedName>
</protein>
<dbReference type="Gene3D" id="3.40.50.1240">
    <property type="entry name" value="Phosphoglycerate mutase-like"/>
    <property type="match status" value="1"/>
</dbReference>
<dbReference type="CDD" id="cd07067">
    <property type="entry name" value="HP_PGM_like"/>
    <property type="match status" value="1"/>
</dbReference>
<dbReference type="RefSeq" id="WP_212213564.1">
    <property type="nucleotide sequence ID" value="NZ_JAGUCO010000002.1"/>
</dbReference>
<dbReference type="Pfam" id="PF00300">
    <property type="entry name" value="His_Phos_1"/>
    <property type="match status" value="1"/>
</dbReference>
<evidence type="ECO:0000256" key="1">
    <source>
        <dbReference type="NCBIfam" id="TIGR03162"/>
    </source>
</evidence>
<dbReference type="PANTHER" id="PTHR48100">
    <property type="entry name" value="BROAD-SPECIFICITY PHOSPHATASE YOR283W-RELATED"/>
    <property type="match status" value="1"/>
</dbReference>
<accession>A0ABS5JQY8</accession>
<dbReference type="InterPro" id="IPR017578">
    <property type="entry name" value="Ribazole_CobC"/>
</dbReference>
<dbReference type="PANTHER" id="PTHR48100:SF59">
    <property type="entry name" value="ADENOSYLCOBALAMIN_ALPHA-RIBAZOLE PHOSPHATASE"/>
    <property type="match status" value="1"/>
</dbReference>
<dbReference type="NCBIfam" id="TIGR03162">
    <property type="entry name" value="ribazole_cobC"/>
    <property type="match status" value="1"/>
</dbReference>
<sequence length="191" mass="22142">MKKEILLIRHTTPEVEKGICYGQLDLDVTANFEQEASEIAQSINGFNPDVIFSSPLQRCRKLANHLFPNHSIDIDERIIEMNFGQWEGQKWEGIERFTIEQWSNNFLNQSPPNGEKFSELLARTNNFFEFLENSNKKYLAVVTHSGVIRSALHKYLAIPPNNIFNLDLHYGCIIKITFKGNNYYQVEFIKG</sequence>
<dbReference type="InterPro" id="IPR013078">
    <property type="entry name" value="His_Pase_superF_clade-1"/>
</dbReference>
<dbReference type="SMART" id="SM00855">
    <property type="entry name" value="PGAM"/>
    <property type="match status" value="1"/>
</dbReference>
<dbReference type="SUPFAM" id="SSF53254">
    <property type="entry name" value="Phosphoglycerate mutase-like"/>
    <property type="match status" value="1"/>
</dbReference>
<dbReference type="InterPro" id="IPR029033">
    <property type="entry name" value="His_PPase_superfam"/>
</dbReference>
<dbReference type="InterPro" id="IPR050275">
    <property type="entry name" value="PGM_Phosphatase"/>
</dbReference>
<keyword evidence="3" id="KW-1185">Reference proteome</keyword>
<gene>
    <name evidence="2" type="primary">cobC</name>
    <name evidence="2" type="ORF">KEM10_03445</name>
</gene>